<evidence type="ECO:0000256" key="2">
    <source>
        <dbReference type="ARBA" id="ARBA00005948"/>
    </source>
</evidence>
<evidence type="ECO:0000256" key="7">
    <source>
        <dbReference type="RuleBase" id="RU364131"/>
    </source>
</evidence>
<accession>A0AAV2MDD4</accession>
<dbReference type="PANTHER" id="PTHR14132">
    <property type="entry name" value="SODIUM/POTASSIUM-TRANSPORTING ATPASE SUBUNIT GAMMA"/>
    <property type="match status" value="1"/>
</dbReference>
<dbReference type="PANTHER" id="PTHR14132:SF23">
    <property type="entry name" value="FXYD DOMAIN-CONTAINING ION TRANSPORT REGULATOR"/>
    <property type="match status" value="1"/>
</dbReference>
<reference evidence="9 10" key="1">
    <citation type="submission" date="2024-04" db="EMBL/GenBank/DDBJ databases">
        <authorList>
            <person name="Waldvogel A.-M."/>
            <person name="Schoenle A."/>
        </authorList>
    </citation>
    <scope>NUCLEOTIDE SEQUENCE [LARGE SCALE GENOMIC DNA]</scope>
</reference>
<dbReference type="Proteomes" id="UP001497482">
    <property type="component" value="Chromosome 7"/>
</dbReference>
<sequence length="165" mass="17864">MHPKMYFPSVAFLLLAASEVSKSQTTSWSGTSHVSDTIALSSANTATERRMETAVSHATSPAAKTTNLNKNQTTAGNKTPTVVPSYSTKRPSTSSATLRPLVPVKPWDPTWDKDFTYDYQTLRHVGLSIAAVLFIVGIMVIGCGKVCKVPRCQKRASKSYQVAQA</sequence>
<dbReference type="GO" id="GO:0016020">
    <property type="term" value="C:membrane"/>
    <property type="evidence" value="ECO:0007669"/>
    <property type="project" value="UniProtKB-SubCell"/>
</dbReference>
<feature type="signal peptide" evidence="7">
    <location>
        <begin position="1"/>
        <end position="23"/>
    </location>
</feature>
<evidence type="ECO:0000256" key="5">
    <source>
        <dbReference type="ARBA" id="ARBA00023065"/>
    </source>
</evidence>
<evidence type="ECO:0000313" key="9">
    <source>
        <dbReference type="EMBL" id="CAL1611383.1"/>
    </source>
</evidence>
<evidence type="ECO:0000256" key="6">
    <source>
        <dbReference type="ARBA" id="ARBA00023136"/>
    </source>
</evidence>
<dbReference type="Pfam" id="PF02038">
    <property type="entry name" value="ATP1G1_PLM_MAT8"/>
    <property type="match status" value="1"/>
</dbReference>
<keyword evidence="4 7" id="KW-0812">Transmembrane</keyword>
<name>A0AAV2MDD4_KNICA</name>
<gene>
    <name evidence="9" type="ORF">KC01_LOCUS37810</name>
</gene>
<evidence type="ECO:0000256" key="3">
    <source>
        <dbReference type="ARBA" id="ARBA00022448"/>
    </source>
</evidence>
<keyword evidence="10" id="KW-1185">Reference proteome</keyword>
<protein>
    <recommendedName>
        <fullName evidence="7">FXYD domain-containing ion transport regulator</fullName>
    </recommendedName>
</protein>
<evidence type="ECO:0000256" key="4">
    <source>
        <dbReference type="ARBA" id="ARBA00022692"/>
    </source>
</evidence>
<evidence type="ECO:0000313" key="10">
    <source>
        <dbReference type="Proteomes" id="UP001497482"/>
    </source>
</evidence>
<evidence type="ECO:0000256" key="1">
    <source>
        <dbReference type="ARBA" id="ARBA00004167"/>
    </source>
</evidence>
<proteinExistence type="inferred from homology"/>
<comment type="subcellular location">
    <subcellularLocation>
        <location evidence="1">Membrane</location>
        <topology evidence="1">Single-pass membrane protein</topology>
    </subcellularLocation>
</comment>
<keyword evidence="3 7" id="KW-0813">Transport</keyword>
<feature type="region of interest" description="Disordered" evidence="8">
    <location>
        <begin position="56"/>
        <end position="97"/>
    </location>
</feature>
<feature type="chain" id="PRO_5043105427" description="FXYD domain-containing ion transport regulator" evidence="7">
    <location>
        <begin position="24"/>
        <end position="165"/>
    </location>
</feature>
<comment type="similarity">
    <text evidence="2 7">Belongs to the FXYD family.</text>
</comment>
<keyword evidence="5 7" id="KW-0406">Ion transport</keyword>
<dbReference type="Gene3D" id="1.20.5.780">
    <property type="entry name" value="Single helix bin"/>
    <property type="match status" value="1"/>
</dbReference>
<dbReference type="GO" id="GO:0006811">
    <property type="term" value="P:monoatomic ion transport"/>
    <property type="evidence" value="ECO:0007669"/>
    <property type="project" value="UniProtKB-KW"/>
</dbReference>
<keyword evidence="7" id="KW-1133">Transmembrane helix</keyword>
<keyword evidence="7" id="KW-0732">Signal</keyword>
<dbReference type="CDD" id="cd20323">
    <property type="entry name" value="FXYD_FXYD5"/>
    <property type="match status" value="1"/>
</dbReference>
<dbReference type="GO" id="GO:0043269">
    <property type="term" value="P:regulation of monoatomic ion transport"/>
    <property type="evidence" value="ECO:0007669"/>
    <property type="project" value="InterPro"/>
</dbReference>
<dbReference type="EMBL" id="OZ035829">
    <property type="protein sequence ID" value="CAL1611383.1"/>
    <property type="molecule type" value="Genomic_DNA"/>
</dbReference>
<dbReference type="GO" id="GO:0017080">
    <property type="term" value="F:sodium channel regulator activity"/>
    <property type="evidence" value="ECO:0007669"/>
    <property type="project" value="TreeGrafter"/>
</dbReference>
<feature type="transmembrane region" description="Helical" evidence="7">
    <location>
        <begin position="125"/>
        <end position="147"/>
    </location>
</feature>
<keyword evidence="6 7" id="KW-0472">Membrane</keyword>
<dbReference type="AlphaFoldDB" id="A0AAV2MDD4"/>
<organism evidence="9 10">
    <name type="scientific">Knipowitschia caucasica</name>
    <name type="common">Caucasian dwarf goby</name>
    <name type="synonym">Pomatoschistus caucasicus</name>
    <dbReference type="NCBI Taxonomy" id="637954"/>
    <lineage>
        <taxon>Eukaryota</taxon>
        <taxon>Metazoa</taxon>
        <taxon>Chordata</taxon>
        <taxon>Craniata</taxon>
        <taxon>Vertebrata</taxon>
        <taxon>Euteleostomi</taxon>
        <taxon>Actinopterygii</taxon>
        <taxon>Neopterygii</taxon>
        <taxon>Teleostei</taxon>
        <taxon>Neoteleostei</taxon>
        <taxon>Acanthomorphata</taxon>
        <taxon>Gobiaria</taxon>
        <taxon>Gobiiformes</taxon>
        <taxon>Gobioidei</taxon>
        <taxon>Gobiidae</taxon>
        <taxon>Gobiinae</taxon>
        <taxon>Knipowitschia</taxon>
    </lineage>
</organism>
<dbReference type="InterPro" id="IPR000272">
    <property type="entry name" value="Ion-transport_regulator_FXYD"/>
</dbReference>
<evidence type="ECO:0000256" key="8">
    <source>
        <dbReference type="SAM" id="MobiDB-lite"/>
    </source>
</evidence>